<sequence>MTRTALTTLLVANRGEIACRVMRTAKALGLTTVAVHSAIDRDARHSREADIRVDLGGAKAADSYLDIDKLLAAAKASGAQAIHPGYGFLSENAGFARAIEQAGLIFLGPPASAIDAMGSKSAAKALMEKAGVPLVPGYHGEAQDLETFRAAAEKIGYPVLLKATAGGGGKGMKVVESESQLAEALASAQREAQSSFGDARMLVEKYVLKPRHVEIQVFADQHGNCLYLNERDCSIQRRHQKVVEEAPAPGLSSAQRQAMGEAAVKAAQAIGYVGAGTVEFLLDARGEFFFMEMNTRLQVEHPVTEAITGLDLVAWQIHVACGEALPITQEQVPLNGHAIEVRLYAEDPANDFLPATGNLVLYRESVPGEGRRVDSGVSEGDSVSPFYDPMLGKLIAWGQTREQARLRLLAMLDEFAIGGLKTNIAFLRRILAHPAFADAELDTGFIPRYQEQLLPAPQPLPAQFWQAAAEAYIQSQPVAPRLDDRFSPWAANSGFRAGMPAQINLHLNCNGQTEALSLSHAAPSTLKLAGEYLQVEDNGLRLRHLAVRRDDTLYLQWDGELHAVTRYDPIAEADASHSHQGGLSAPMNGSIVRVLVEVGQVVEAGAQLVVLEAMKMEHSIRASQAGIVKALFCQEGDMVSEGAVLVELEEG</sequence>
<evidence type="ECO:0000313" key="17">
    <source>
        <dbReference type="EMBL" id="MEE1867826.1"/>
    </source>
</evidence>
<dbReference type="GO" id="GO:0046872">
    <property type="term" value="F:metal ion binding"/>
    <property type="evidence" value="ECO:0007669"/>
    <property type="project" value="InterPro"/>
</dbReference>
<dbReference type="Pfam" id="PF21139">
    <property type="entry name" value="BT_MCC_alpha"/>
    <property type="match status" value="1"/>
</dbReference>
<evidence type="ECO:0000256" key="4">
    <source>
        <dbReference type="ARBA" id="ARBA00011750"/>
    </source>
</evidence>
<dbReference type="RefSeq" id="WP_330079956.1">
    <property type="nucleotide sequence ID" value="NZ_JAZDCU010000021.1"/>
</dbReference>
<keyword evidence="10" id="KW-0092">Biotin</keyword>
<dbReference type="GO" id="GO:0005524">
    <property type="term" value="F:ATP binding"/>
    <property type="evidence" value="ECO:0007669"/>
    <property type="project" value="UniProtKB-UniRule"/>
</dbReference>
<keyword evidence="8 13" id="KW-0067">ATP-binding</keyword>
<proteinExistence type="predicted"/>
<dbReference type="InterPro" id="IPR016185">
    <property type="entry name" value="PreATP-grasp_dom_sf"/>
</dbReference>
<dbReference type="InterPro" id="IPR011053">
    <property type="entry name" value="Single_hybrid_motif"/>
</dbReference>
<evidence type="ECO:0000256" key="5">
    <source>
        <dbReference type="ARBA" id="ARBA00017242"/>
    </source>
</evidence>
<dbReference type="FunFam" id="2.40.50.100:FF:000003">
    <property type="entry name" value="Acetyl-CoA carboxylase biotin carboxyl carrier protein"/>
    <property type="match status" value="1"/>
</dbReference>
<feature type="domain" description="Biotin carboxylation" evidence="16">
    <location>
        <begin position="5"/>
        <end position="451"/>
    </location>
</feature>
<evidence type="ECO:0000313" key="18">
    <source>
        <dbReference type="Proteomes" id="UP001307839"/>
    </source>
</evidence>
<dbReference type="InterPro" id="IPR011764">
    <property type="entry name" value="Biotin_carboxylation_dom"/>
</dbReference>
<comment type="pathway">
    <text evidence="3">Lipid metabolism; malonyl-CoA biosynthesis; malonyl-CoA from acetyl-CoA: step 1/1.</text>
</comment>
<dbReference type="SUPFAM" id="SSF52440">
    <property type="entry name" value="PreATP-grasp domain"/>
    <property type="match status" value="1"/>
</dbReference>
<dbReference type="Pfam" id="PF00289">
    <property type="entry name" value="Biotin_carb_N"/>
    <property type="match status" value="1"/>
</dbReference>
<feature type="domain" description="ATP-grasp" evidence="15">
    <location>
        <begin position="124"/>
        <end position="321"/>
    </location>
</feature>
<dbReference type="InterPro" id="IPR000089">
    <property type="entry name" value="Biotin_lipoyl"/>
</dbReference>
<dbReference type="PROSITE" id="PS50975">
    <property type="entry name" value="ATP_GRASP"/>
    <property type="match status" value="1"/>
</dbReference>
<dbReference type="SMART" id="SM00878">
    <property type="entry name" value="Biotin_carb_C"/>
    <property type="match status" value="1"/>
</dbReference>
<dbReference type="EMBL" id="JAZDQP010000010">
    <property type="protein sequence ID" value="MEE1867826.1"/>
    <property type="molecule type" value="Genomic_DNA"/>
</dbReference>
<dbReference type="Proteomes" id="UP001307839">
    <property type="component" value="Unassembled WGS sequence"/>
</dbReference>
<dbReference type="SUPFAM" id="SSF56059">
    <property type="entry name" value="Glutathione synthetase ATP-binding domain-like"/>
    <property type="match status" value="1"/>
</dbReference>
<keyword evidence="9" id="KW-0809">Transit peptide</keyword>
<evidence type="ECO:0000256" key="6">
    <source>
        <dbReference type="ARBA" id="ARBA00022598"/>
    </source>
</evidence>
<dbReference type="GO" id="GO:0004075">
    <property type="term" value="F:biotin carboxylase activity"/>
    <property type="evidence" value="ECO:0007669"/>
    <property type="project" value="UniProtKB-EC"/>
</dbReference>
<dbReference type="Gene3D" id="3.30.470.20">
    <property type="entry name" value="ATP-grasp fold, B domain"/>
    <property type="match status" value="1"/>
</dbReference>
<dbReference type="PROSITE" id="PS00866">
    <property type="entry name" value="CPSASE_1"/>
    <property type="match status" value="1"/>
</dbReference>
<dbReference type="FunFam" id="3.40.50.20:FF:000010">
    <property type="entry name" value="Propionyl-CoA carboxylase subunit alpha"/>
    <property type="match status" value="1"/>
</dbReference>
<keyword evidence="18" id="KW-1185">Reference proteome</keyword>
<evidence type="ECO:0000256" key="11">
    <source>
        <dbReference type="ARBA" id="ARBA00033786"/>
    </source>
</evidence>
<feature type="domain" description="Lipoyl-binding" evidence="14">
    <location>
        <begin position="570"/>
        <end position="649"/>
    </location>
</feature>
<dbReference type="InterPro" id="IPR050856">
    <property type="entry name" value="Biotin_carboxylase_complex"/>
</dbReference>
<dbReference type="CDD" id="cd06850">
    <property type="entry name" value="biotinyl_domain"/>
    <property type="match status" value="1"/>
</dbReference>
<name>A0AB35WUN7_9PSED</name>
<dbReference type="FunFam" id="3.30.470.20:FF:000028">
    <property type="entry name" value="Methylcrotonoyl-CoA carboxylase subunit alpha, mitochondrial"/>
    <property type="match status" value="1"/>
</dbReference>
<dbReference type="InterPro" id="IPR005481">
    <property type="entry name" value="BC-like_N"/>
</dbReference>
<dbReference type="Pfam" id="PF02785">
    <property type="entry name" value="Biotin_carb_C"/>
    <property type="match status" value="1"/>
</dbReference>
<accession>A0AB35WUN7</accession>
<organism evidence="17 18">
    <name type="scientific">Pseudomonas auratipiscis</name>
    <dbReference type="NCBI Taxonomy" id="3115853"/>
    <lineage>
        <taxon>Bacteria</taxon>
        <taxon>Pseudomonadati</taxon>
        <taxon>Pseudomonadota</taxon>
        <taxon>Gammaproteobacteria</taxon>
        <taxon>Pseudomonadales</taxon>
        <taxon>Pseudomonadaceae</taxon>
        <taxon>Pseudomonas</taxon>
    </lineage>
</organism>
<evidence type="ECO:0000259" key="14">
    <source>
        <dbReference type="PROSITE" id="PS50968"/>
    </source>
</evidence>
<keyword evidence="6" id="KW-0436">Ligase</keyword>
<dbReference type="InterPro" id="IPR048429">
    <property type="entry name" value="MCC_alpha_BT"/>
</dbReference>
<keyword evidence="7 13" id="KW-0547">Nucleotide-binding</keyword>
<dbReference type="NCBIfam" id="NF006367">
    <property type="entry name" value="PRK08591.1"/>
    <property type="match status" value="1"/>
</dbReference>
<evidence type="ECO:0000256" key="1">
    <source>
        <dbReference type="ARBA" id="ARBA00001953"/>
    </source>
</evidence>
<dbReference type="SUPFAM" id="SSF51246">
    <property type="entry name" value="Rudiment single hybrid motif"/>
    <property type="match status" value="1"/>
</dbReference>
<dbReference type="PANTHER" id="PTHR18866:SF33">
    <property type="entry name" value="METHYLCROTONOYL-COA CARBOXYLASE SUBUNIT ALPHA, MITOCHONDRIAL-RELATED"/>
    <property type="match status" value="1"/>
</dbReference>
<evidence type="ECO:0000256" key="3">
    <source>
        <dbReference type="ARBA" id="ARBA00004956"/>
    </source>
</evidence>
<dbReference type="InterPro" id="IPR005479">
    <property type="entry name" value="CPAse_ATP-bd"/>
</dbReference>
<evidence type="ECO:0000256" key="8">
    <source>
        <dbReference type="ARBA" id="ARBA00022840"/>
    </source>
</evidence>
<evidence type="ECO:0000259" key="15">
    <source>
        <dbReference type="PROSITE" id="PS50975"/>
    </source>
</evidence>
<comment type="catalytic activity">
    <reaction evidence="12">
        <text>N(6)-biotinyl-L-lysyl-[protein] + hydrogencarbonate + ATP = N(6)-carboxybiotinyl-L-lysyl-[protein] + ADP + phosphate + H(+)</text>
        <dbReference type="Rhea" id="RHEA:13501"/>
        <dbReference type="Rhea" id="RHEA-COMP:10505"/>
        <dbReference type="Rhea" id="RHEA-COMP:10506"/>
        <dbReference type="ChEBI" id="CHEBI:15378"/>
        <dbReference type="ChEBI" id="CHEBI:17544"/>
        <dbReference type="ChEBI" id="CHEBI:30616"/>
        <dbReference type="ChEBI" id="CHEBI:43474"/>
        <dbReference type="ChEBI" id="CHEBI:83144"/>
        <dbReference type="ChEBI" id="CHEBI:83145"/>
        <dbReference type="ChEBI" id="CHEBI:456216"/>
        <dbReference type="EC" id="6.3.4.14"/>
    </reaction>
</comment>
<dbReference type="PROSITE" id="PS00867">
    <property type="entry name" value="CPSASE_2"/>
    <property type="match status" value="1"/>
</dbReference>
<dbReference type="AlphaFoldDB" id="A0AB35WUN7"/>
<dbReference type="InterPro" id="IPR005482">
    <property type="entry name" value="Biotin_COase_C"/>
</dbReference>
<gene>
    <name evidence="17" type="ORF">V0R53_15650</name>
</gene>
<comment type="subunit">
    <text evidence="4">Acetyl-CoA carboxylase is a heterohexamer of biotin carboxyl carrier protein, biotin carboxylase and the two subunits of carboxyl transferase in a 2:2 complex.</text>
</comment>
<dbReference type="Pfam" id="PF00364">
    <property type="entry name" value="Biotin_lipoyl"/>
    <property type="match status" value="1"/>
</dbReference>
<dbReference type="PANTHER" id="PTHR18866">
    <property type="entry name" value="CARBOXYLASE:PYRUVATE/ACETYL-COA/PROPIONYL-COA CARBOXYLASE"/>
    <property type="match status" value="1"/>
</dbReference>
<dbReference type="Gene3D" id="2.40.50.100">
    <property type="match status" value="1"/>
</dbReference>
<evidence type="ECO:0000256" key="7">
    <source>
        <dbReference type="ARBA" id="ARBA00022741"/>
    </source>
</evidence>
<dbReference type="SMART" id="SM01209">
    <property type="entry name" value="GARS_A"/>
    <property type="match status" value="1"/>
</dbReference>
<comment type="cofactor">
    <cofactor evidence="1">
        <name>biotin</name>
        <dbReference type="ChEBI" id="CHEBI:57586"/>
    </cofactor>
</comment>
<dbReference type="InterPro" id="IPR011054">
    <property type="entry name" value="Rudment_hybrid_motif"/>
</dbReference>
<dbReference type="InterPro" id="IPR011761">
    <property type="entry name" value="ATP-grasp"/>
</dbReference>
<evidence type="ECO:0000256" key="2">
    <source>
        <dbReference type="ARBA" id="ARBA00003761"/>
    </source>
</evidence>
<evidence type="ECO:0000256" key="13">
    <source>
        <dbReference type="PROSITE-ProRule" id="PRU00409"/>
    </source>
</evidence>
<dbReference type="PROSITE" id="PS50979">
    <property type="entry name" value="BC"/>
    <property type="match status" value="1"/>
</dbReference>
<dbReference type="SUPFAM" id="SSF51230">
    <property type="entry name" value="Single hybrid motif"/>
    <property type="match status" value="1"/>
</dbReference>
<comment type="caution">
    <text evidence="17">The sequence shown here is derived from an EMBL/GenBank/DDBJ whole genome shotgun (WGS) entry which is preliminary data.</text>
</comment>
<comment type="function">
    <text evidence="2">This protein is a component of the acetyl coenzyme A carboxylase complex; first, biotin carboxylase catalyzes the carboxylation of the carrier protein and then the transcarboxylase transfers the carboxyl group to form malonyl-CoA.</text>
</comment>
<reference evidence="17 18" key="1">
    <citation type="submission" date="2024-01" db="EMBL/GenBank/DDBJ databases">
        <title>Unpublished Manusciprt.</title>
        <authorList>
            <person name="Duman M."/>
            <person name="Valdes E.G."/>
            <person name="Ajmi N."/>
            <person name="Altun S."/>
            <person name="Saticioglu I.B."/>
        </authorList>
    </citation>
    <scope>NUCLEOTIDE SEQUENCE [LARGE SCALE GENOMIC DNA]</scope>
    <source>
        <strain evidence="17 18">120P</strain>
    </source>
</reference>
<evidence type="ECO:0000256" key="12">
    <source>
        <dbReference type="ARBA" id="ARBA00048600"/>
    </source>
</evidence>
<evidence type="ECO:0000256" key="10">
    <source>
        <dbReference type="ARBA" id="ARBA00023267"/>
    </source>
</evidence>
<dbReference type="Gene3D" id="3.30.700.40">
    <property type="match status" value="1"/>
</dbReference>
<evidence type="ECO:0000259" key="16">
    <source>
        <dbReference type="PROSITE" id="PS50979"/>
    </source>
</evidence>
<dbReference type="FunFam" id="3.30.1490.20:FF:000003">
    <property type="entry name" value="acetyl-CoA carboxylase isoform X1"/>
    <property type="match status" value="1"/>
</dbReference>
<dbReference type="Pfam" id="PF02786">
    <property type="entry name" value="CPSase_L_D2"/>
    <property type="match status" value="1"/>
</dbReference>
<dbReference type="PROSITE" id="PS50968">
    <property type="entry name" value="BIOTINYL_LIPOYL"/>
    <property type="match status" value="1"/>
</dbReference>
<evidence type="ECO:0000256" key="9">
    <source>
        <dbReference type="ARBA" id="ARBA00022946"/>
    </source>
</evidence>
<protein>
    <recommendedName>
        <fullName evidence="5">Biotin carboxylase</fullName>
    </recommendedName>
    <alternativeName>
        <fullName evidence="11">Acetyl-coenzyme A carboxylase biotin carboxylase subunit A</fullName>
    </alternativeName>
</protein>